<evidence type="ECO:0000256" key="7">
    <source>
        <dbReference type="RuleBase" id="RU369025"/>
    </source>
</evidence>
<dbReference type="Pfam" id="PF00924">
    <property type="entry name" value="MS_channel_2nd"/>
    <property type="match status" value="1"/>
</dbReference>
<keyword evidence="7" id="KW-0997">Cell inner membrane</keyword>
<dbReference type="InterPro" id="IPR010920">
    <property type="entry name" value="LSM_dom_sf"/>
</dbReference>
<dbReference type="SUPFAM" id="SSF50182">
    <property type="entry name" value="Sm-like ribonucleoproteins"/>
    <property type="match status" value="1"/>
</dbReference>
<dbReference type="Gene3D" id="1.10.287.1260">
    <property type="match status" value="1"/>
</dbReference>
<evidence type="ECO:0000256" key="2">
    <source>
        <dbReference type="ARBA" id="ARBA00008017"/>
    </source>
</evidence>
<feature type="domain" description="Mechanosensitive ion channel MscS" evidence="8">
    <location>
        <begin position="97"/>
        <end position="158"/>
    </location>
</feature>
<dbReference type="PANTHER" id="PTHR30221:SF1">
    <property type="entry name" value="SMALL-CONDUCTANCE MECHANOSENSITIVE CHANNEL"/>
    <property type="match status" value="1"/>
</dbReference>
<dbReference type="InterPro" id="IPR011014">
    <property type="entry name" value="MscS_channel_TM-2"/>
</dbReference>
<accession>A0A6S6T6S5</accession>
<dbReference type="InterPro" id="IPR006685">
    <property type="entry name" value="MscS_channel_2nd"/>
</dbReference>
<dbReference type="PANTHER" id="PTHR30221">
    <property type="entry name" value="SMALL-CONDUCTANCE MECHANOSENSITIVE CHANNEL"/>
    <property type="match status" value="1"/>
</dbReference>
<dbReference type="InterPro" id="IPR011066">
    <property type="entry name" value="MscS_channel_C_sf"/>
</dbReference>
<evidence type="ECO:0000313" key="10">
    <source>
        <dbReference type="EMBL" id="CAA6814983.1"/>
    </source>
</evidence>
<feature type="domain" description="Mechanosensitive ion channel MscS C-terminal" evidence="9">
    <location>
        <begin position="172"/>
        <end position="255"/>
    </location>
</feature>
<comment type="subunit">
    <text evidence="7">Homoheptamer.</text>
</comment>
<evidence type="ECO:0000256" key="6">
    <source>
        <dbReference type="ARBA" id="ARBA00023136"/>
    </source>
</evidence>
<dbReference type="Pfam" id="PF05552">
    <property type="entry name" value="MS_channel_1st_1"/>
    <property type="match status" value="1"/>
</dbReference>
<organism evidence="10">
    <name type="scientific">uncultured Thiotrichaceae bacterium</name>
    <dbReference type="NCBI Taxonomy" id="298394"/>
    <lineage>
        <taxon>Bacteria</taxon>
        <taxon>Pseudomonadati</taxon>
        <taxon>Pseudomonadota</taxon>
        <taxon>Gammaproteobacteria</taxon>
        <taxon>Thiotrichales</taxon>
        <taxon>Thiotrichaceae</taxon>
        <taxon>environmental samples</taxon>
    </lineage>
</organism>
<protein>
    <recommendedName>
        <fullName evidence="7">Small-conductance mechanosensitive channel</fullName>
    </recommendedName>
</protein>
<dbReference type="InterPro" id="IPR049278">
    <property type="entry name" value="MS_channel_C"/>
</dbReference>
<feature type="transmembrane region" description="Helical" evidence="7">
    <location>
        <begin position="84"/>
        <end position="110"/>
    </location>
</feature>
<keyword evidence="7" id="KW-0813">Transport</keyword>
<dbReference type="InterPro" id="IPR008910">
    <property type="entry name" value="MSC_TM_helix"/>
</dbReference>
<comment type="similarity">
    <text evidence="2 7">Belongs to the MscS (TC 1.A.23) family.</text>
</comment>
<feature type="non-terminal residue" evidence="10">
    <location>
        <position position="1"/>
    </location>
</feature>
<evidence type="ECO:0000256" key="3">
    <source>
        <dbReference type="ARBA" id="ARBA00022475"/>
    </source>
</evidence>
<evidence type="ECO:0000256" key="5">
    <source>
        <dbReference type="ARBA" id="ARBA00022989"/>
    </source>
</evidence>
<keyword evidence="5 7" id="KW-1133">Transmembrane helix</keyword>
<dbReference type="InterPro" id="IPR045275">
    <property type="entry name" value="MscS_archaea/bacteria_type"/>
</dbReference>
<proteinExistence type="inferred from homology"/>
<dbReference type="SUPFAM" id="SSF82861">
    <property type="entry name" value="Mechanosensitive channel protein MscS (YggB), transmembrane region"/>
    <property type="match status" value="1"/>
</dbReference>
<reference evidence="10" key="1">
    <citation type="submission" date="2020-01" db="EMBL/GenBank/DDBJ databases">
        <authorList>
            <person name="Meier V. D."/>
            <person name="Meier V D."/>
        </authorList>
    </citation>
    <scope>NUCLEOTIDE SEQUENCE</scope>
    <source>
        <strain evidence="10">HLG_WM_MAG_08</strain>
    </source>
</reference>
<comment type="subcellular location">
    <subcellularLocation>
        <location evidence="7">Cell inner membrane</location>
        <topology evidence="7">Multi-pass membrane protein</topology>
    </subcellularLocation>
    <subcellularLocation>
        <location evidence="1">Cell membrane</location>
        <topology evidence="1">Multi-pass membrane protein</topology>
    </subcellularLocation>
</comment>
<sequence length="275" mass="30780">DIVRDLIAMLPQILIAIIVLSLTYLVAVGVKSLAKRLLRRSRLRKSLKNLFELLFSIAIWLVGIMIAAIIAFPDLTPTKILAGLGIGSVAIGFAFKDIFENFLAGIIILLRKEMRIDDFIECEGLEGKVENILVRETHLRQTDGQLVIVPNSLLFKNPLTIRTDIDQRRTTIICGIAYGEDVAHGRDVITQAVNSCSSVITDGRPVQIFAQEFADSAINFEVTWWTGSLPVDIRRSRDEVITAVKHALDEAGIEIPFPYRTLTFNEPLQLRQEQD</sequence>
<evidence type="ECO:0000259" key="9">
    <source>
        <dbReference type="Pfam" id="PF21082"/>
    </source>
</evidence>
<evidence type="ECO:0000256" key="4">
    <source>
        <dbReference type="ARBA" id="ARBA00022692"/>
    </source>
</evidence>
<comment type="function">
    <text evidence="7">Mechanosensitive channel that participates in the regulation of osmotic pressure changes within the cell, opening in response to stretch forces in the membrane lipid bilayer, without the need for other proteins. Contributes to normal resistance to hypoosmotic shock. Forms an ion channel of 1.0 nanosiemens conductance with a slight preference for anions.</text>
</comment>
<keyword evidence="7" id="KW-0407">Ion channel</keyword>
<comment type="caution">
    <text evidence="7">Lacks conserved residue(s) required for the propagation of feature annotation.</text>
</comment>
<keyword evidence="4 7" id="KW-0812">Transmembrane</keyword>
<dbReference type="GO" id="GO:0008381">
    <property type="term" value="F:mechanosensitive monoatomic ion channel activity"/>
    <property type="evidence" value="ECO:0007669"/>
    <property type="project" value="InterPro"/>
</dbReference>
<dbReference type="InterPro" id="IPR023408">
    <property type="entry name" value="MscS_beta-dom_sf"/>
</dbReference>
<dbReference type="Gene3D" id="2.30.30.60">
    <property type="match status" value="1"/>
</dbReference>
<gene>
    <name evidence="10" type="ORF">HELGO_WM44548</name>
</gene>
<dbReference type="SUPFAM" id="SSF82689">
    <property type="entry name" value="Mechanosensitive channel protein MscS (YggB), C-terminal domain"/>
    <property type="match status" value="1"/>
</dbReference>
<dbReference type="Pfam" id="PF21082">
    <property type="entry name" value="MS_channel_3rd"/>
    <property type="match status" value="1"/>
</dbReference>
<dbReference type="EMBL" id="CACVAV010000242">
    <property type="protein sequence ID" value="CAA6814983.1"/>
    <property type="molecule type" value="Genomic_DNA"/>
</dbReference>
<keyword evidence="7" id="KW-0406">Ion transport</keyword>
<dbReference type="GO" id="GO:0005886">
    <property type="term" value="C:plasma membrane"/>
    <property type="evidence" value="ECO:0007669"/>
    <property type="project" value="UniProtKB-SubCell"/>
</dbReference>
<feature type="transmembrane region" description="Helical" evidence="7">
    <location>
        <begin position="6"/>
        <end position="30"/>
    </location>
</feature>
<evidence type="ECO:0000259" key="8">
    <source>
        <dbReference type="Pfam" id="PF00924"/>
    </source>
</evidence>
<name>A0A6S6T6S5_9GAMM</name>
<keyword evidence="6 7" id="KW-0472">Membrane</keyword>
<dbReference type="Gene3D" id="3.30.70.100">
    <property type="match status" value="1"/>
</dbReference>
<feature type="transmembrane region" description="Helical" evidence="7">
    <location>
        <begin position="50"/>
        <end position="72"/>
    </location>
</feature>
<keyword evidence="3" id="KW-1003">Cell membrane</keyword>
<evidence type="ECO:0000256" key="1">
    <source>
        <dbReference type="ARBA" id="ARBA00004651"/>
    </source>
</evidence>
<dbReference type="AlphaFoldDB" id="A0A6S6T6S5"/>